<proteinExistence type="predicted"/>
<accession>A0AAW0AQF6</accession>
<keyword evidence="3" id="KW-1185">Reference proteome</keyword>
<feature type="compositionally biased region" description="Acidic residues" evidence="1">
    <location>
        <begin position="13"/>
        <end position="26"/>
    </location>
</feature>
<feature type="region of interest" description="Disordered" evidence="1">
    <location>
        <begin position="131"/>
        <end position="150"/>
    </location>
</feature>
<protein>
    <submittedName>
        <fullName evidence="2">Uncharacterized protein</fullName>
    </submittedName>
</protein>
<evidence type="ECO:0000256" key="1">
    <source>
        <dbReference type="SAM" id="MobiDB-lite"/>
    </source>
</evidence>
<gene>
    <name evidence="2" type="ORF">VNI00_019199</name>
</gene>
<comment type="caution">
    <text evidence="2">The sequence shown here is derived from an EMBL/GenBank/DDBJ whole genome shotgun (WGS) entry which is preliminary data.</text>
</comment>
<reference evidence="2 3" key="1">
    <citation type="submission" date="2024-01" db="EMBL/GenBank/DDBJ databases">
        <title>A draft genome for a cacao thread blight-causing isolate of Paramarasmius palmivorus.</title>
        <authorList>
            <person name="Baruah I.K."/>
            <person name="Bukari Y."/>
            <person name="Amoako-Attah I."/>
            <person name="Meinhardt L.W."/>
            <person name="Bailey B.A."/>
            <person name="Cohen S.P."/>
        </authorList>
    </citation>
    <scope>NUCLEOTIDE SEQUENCE [LARGE SCALE GENOMIC DNA]</scope>
    <source>
        <strain evidence="2 3">GH-12</strain>
    </source>
</reference>
<dbReference type="EMBL" id="JAYKXP010000330">
    <property type="protein sequence ID" value="KAK7015151.1"/>
    <property type="molecule type" value="Genomic_DNA"/>
</dbReference>
<feature type="compositionally biased region" description="Basic and acidic residues" evidence="1">
    <location>
        <begin position="1"/>
        <end position="12"/>
    </location>
</feature>
<dbReference type="AlphaFoldDB" id="A0AAW0AQF6"/>
<evidence type="ECO:0000313" key="2">
    <source>
        <dbReference type="EMBL" id="KAK7015151.1"/>
    </source>
</evidence>
<dbReference type="Proteomes" id="UP001383192">
    <property type="component" value="Unassembled WGS sequence"/>
</dbReference>
<evidence type="ECO:0000313" key="3">
    <source>
        <dbReference type="Proteomes" id="UP001383192"/>
    </source>
</evidence>
<name>A0AAW0AQF6_9AGAR</name>
<organism evidence="2 3">
    <name type="scientific">Paramarasmius palmivorus</name>
    <dbReference type="NCBI Taxonomy" id="297713"/>
    <lineage>
        <taxon>Eukaryota</taxon>
        <taxon>Fungi</taxon>
        <taxon>Dikarya</taxon>
        <taxon>Basidiomycota</taxon>
        <taxon>Agaricomycotina</taxon>
        <taxon>Agaricomycetes</taxon>
        <taxon>Agaricomycetidae</taxon>
        <taxon>Agaricales</taxon>
        <taxon>Marasmiineae</taxon>
        <taxon>Marasmiaceae</taxon>
        <taxon>Paramarasmius</taxon>
    </lineage>
</organism>
<feature type="region of interest" description="Disordered" evidence="1">
    <location>
        <begin position="1"/>
        <end position="65"/>
    </location>
</feature>
<feature type="compositionally biased region" description="Acidic residues" evidence="1">
    <location>
        <begin position="36"/>
        <end position="46"/>
    </location>
</feature>
<sequence length="189" mass="20929">MAVDDAPKKEDNEGTDSDEIQDESDSDSTTRPASPIEEDAPTDQEESTPRRSPRKRPVVNYSDTSNARARIRHLMRLGALDNNDFATPTLTRMRLSPLTQATTSPLIAHGRLTRAARNPEEPVVNAVRRYTRGRGQRSAHPVSSPEIDLGNRSATNSSIVGSGAFDTNCQYTGGIIQRRGVMRTRRNWN</sequence>